<sequence length="347" mass="36744">MDHPSPTHMVPDGPDWLSDAHCSLEARLREAVAHLDPATREAVDQCFGWRNGTDRTSAVSTGRELATLTLLTACLSGGDGRRALSAALACELAFHAAVIHDDLLDHDLTRNGRSAVWSVFGQTAAIKAGNALTAVAFNALAISVPEQAGLTTGWLARTLARVNAGQLLEVQFASRTSISPAEYMGMVDSKAGALAACGCALGAVFAGAGADTVAGLAAFGSRLGALWQLRKDYLGIWVDPALTGRPAHHDLKSRKKTYPVLVALAHTGDRRERLAQLYHHTPPGPLSDQDTQRAAELIELCAGREGTLDEIRRLLDEALALVERFVPDSTAREALTGLASDYAAVGQ</sequence>
<evidence type="ECO:0000313" key="3">
    <source>
        <dbReference type="Proteomes" id="UP001610631"/>
    </source>
</evidence>
<evidence type="ECO:0000256" key="1">
    <source>
        <dbReference type="RuleBase" id="RU004466"/>
    </source>
</evidence>
<name>A0ABW7PJ76_9ACTN</name>
<proteinExistence type="inferred from homology"/>
<dbReference type="PANTHER" id="PTHR12001:SF86">
    <property type="entry name" value="GERANYLGERANYL DIPHOSPHATE SYNTHASE"/>
    <property type="match status" value="1"/>
</dbReference>
<keyword evidence="1" id="KW-0808">Transferase</keyword>
<dbReference type="InterPro" id="IPR000092">
    <property type="entry name" value="Polyprenyl_synt"/>
</dbReference>
<accession>A0ABW7PJ76</accession>
<comment type="caution">
    <text evidence="2">The sequence shown here is derived from an EMBL/GenBank/DDBJ whole genome shotgun (WGS) entry which is preliminary data.</text>
</comment>
<gene>
    <name evidence="2" type="ORF">WDV06_23565</name>
</gene>
<dbReference type="SUPFAM" id="SSF48576">
    <property type="entry name" value="Terpenoid synthases"/>
    <property type="match status" value="1"/>
</dbReference>
<evidence type="ECO:0000313" key="2">
    <source>
        <dbReference type="EMBL" id="MFH7598051.1"/>
    </source>
</evidence>
<dbReference type="InterPro" id="IPR008949">
    <property type="entry name" value="Isoprenoid_synthase_dom_sf"/>
</dbReference>
<dbReference type="RefSeq" id="WP_395511765.1">
    <property type="nucleotide sequence ID" value="NZ_JBBDHD010000068.1"/>
</dbReference>
<dbReference type="Pfam" id="PF00348">
    <property type="entry name" value="polyprenyl_synt"/>
    <property type="match status" value="1"/>
</dbReference>
<dbReference type="Gene3D" id="1.10.600.10">
    <property type="entry name" value="Farnesyl Diphosphate Synthase"/>
    <property type="match status" value="1"/>
</dbReference>
<dbReference type="PANTHER" id="PTHR12001">
    <property type="entry name" value="GERANYLGERANYL PYROPHOSPHATE SYNTHASE"/>
    <property type="match status" value="1"/>
</dbReference>
<dbReference type="Proteomes" id="UP001610631">
    <property type="component" value="Unassembled WGS sequence"/>
</dbReference>
<dbReference type="EMBL" id="JBBDHD010000068">
    <property type="protein sequence ID" value="MFH7598051.1"/>
    <property type="molecule type" value="Genomic_DNA"/>
</dbReference>
<organism evidence="2 3">
    <name type="scientific">Streptomyces racemochromogenes</name>
    <dbReference type="NCBI Taxonomy" id="67353"/>
    <lineage>
        <taxon>Bacteria</taxon>
        <taxon>Bacillati</taxon>
        <taxon>Actinomycetota</taxon>
        <taxon>Actinomycetes</taxon>
        <taxon>Kitasatosporales</taxon>
        <taxon>Streptomycetaceae</taxon>
        <taxon>Streptomyces</taxon>
    </lineage>
</organism>
<comment type="similarity">
    <text evidence="1">Belongs to the FPP/GGPP synthase family.</text>
</comment>
<dbReference type="CDD" id="cd00867">
    <property type="entry name" value="Trans_IPPS"/>
    <property type="match status" value="1"/>
</dbReference>
<keyword evidence="3" id="KW-1185">Reference proteome</keyword>
<reference evidence="2 3" key="1">
    <citation type="submission" date="2024-03" db="EMBL/GenBank/DDBJ databases">
        <title>Whole genome sequencing of Streptomyces racemochromogenes, to identify antimicrobial biosynthetic gene clusters.</title>
        <authorList>
            <person name="Suryawanshi P."/>
            <person name="Krishnaraj P.U."/>
            <person name="Arun Y.P."/>
            <person name="Suryawanshi M.P."/>
            <person name="Rakshit O."/>
        </authorList>
    </citation>
    <scope>NUCLEOTIDE SEQUENCE [LARGE SCALE GENOMIC DNA]</scope>
    <source>
        <strain evidence="2 3">AUDT626</strain>
    </source>
</reference>
<protein>
    <submittedName>
        <fullName evidence="2">Polyprenyl synthetase family protein</fullName>
    </submittedName>
</protein>